<keyword evidence="1" id="KW-0812">Transmembrane</keyword>
<dbReference type="RefSeq" id="WP_187332612.1">
    <property type="nucleotide sequence ID" value="NZ_CP060490.1"/>
</dbReference>
<sequence>MSLLIDGFVRMIENGGWLYLMIGVIAGVVIGSLPGLTGTMGMTLLLPFTYSLPSDVGLSLLIGIFAGAIYGGSISAILLRTPGTPAAGATLIDGYPMAKRGEAGRALATSTIASAMGGLIGALVLTFLAPTIAKIALKFGAPEYIWLAVYGLTMISFVSGKSLIKGYIAGLVGLLMATIGIDPISGSIRFTFGSMNLLSGVSLQAVLIGLFAMAQALNSVEEYDQPQAKQLKIEHIGISAKDFLRILPHVVKSAFIGTFVGAVPGTGTDIAAFLSYGEAKRSSKHPEEFGKGAIEGIAAPESGNNACVNGALIPMFTLGIPGEAGTAVLLGGLMVLGLTPGPLLFRDHPETIYSVFAATITSNLFIVIFGLLCARLFAKVLSLPKNMITVVIFVLALTGSFAMRNNVFDVITTVVAGIAGYFMTKADYPVAPVLLGIILGPTVEQNLSRALLISGGSYTILFTRPISILFIVIIAATLFSNLRKQSKNKKSKSDLVAEEVAAEVASIEAQEEQK</sequence>
<evidence type="ECO:0000313" key="3">
    <source>
        <dbReference type="EMBL" id="QNL44033.1"/>
    </source>
</evidence>
<dbReference type="PANTHER" id="PTHR35342">
    <property type="entry name" value="TRICARBOXYLIC TRANSPORT PROTEIN"/>
    <property type="match status" value="1"/>
</dbReference>
<dbReference type="PANTHER" id="PTHR35342:SF5">
    <property type="entry name" value="TRICARBOXYLIC TRANSPORT PROTEIN"/>
    <property type="match status" value="1"/>
</dbReference>
<evidence type="ECO:0000259" key="2">
    <source>
        <dbReference type="Pfam" id="PF01970"/>
    </source>
</evidence>
<protein>
    <submittedName>
        <fullName evidence="3">Tripartite tricarboxylate transporter permease</fullName>
    </submittedName>
</protein>
<proteinExistence type="predicted"/>
<feature type="transmembrane region" description="Helical" evidence="1">
    <location>
        <begin position="197"/>
        <end position="217"/>
    </location>
</feature>
<dbReference type="EMBL" id="CP060490">
    <property type="protein sequence ID" value="QNL44033.1"/>
    <property type="molecule type" value="Genomic_DNA"/>
</dbReference>
<feature type="transmembrane region" description="Helical" evidence="1">
    <location>
        <begin position="167"/>
        <end position="185"/>
    </location>
</feature>
<dbReference type="InterPro" id="IPR002823">
    <property type="entry name" value="DUF112_TM"/>
</dbReference>
<feature type="transmembrane region" description="Helical" evidence="1">
    <location>
        <begin position="351"/>
        <end position="374"/>
    </location>
</feature>
<dbReference type="Pfam" id="PF01970">
    <property type="entry name" value="TctA"/>
    <property type="match status" value="1"/>
</dbReference>
<feature type="transmembrane region" description="Helical" evidence="1">
    <location>
        <begin position="461"/>
        <end position="482"/>
    </location>
</feature>
<feature type="transmembrane region" description="Helical" evidence="1">
    <location>
        <begin position="386"/>
        <end position="403"/>
    </location>
</feature>
<dbReference type="Proteomes" id="UP000515960">
    <property type="component" value="Chromosome"/>
</dbReference>
<reference evidence="3 4" key="1">
    <citation type="submission" date="2020-08" db="EMBL/GenBank/DDBJ databases">
        <authorList>
            <person name="Liu C."/>
            <person name="Sun Q."/>
        </authorList>
    </citation>
    <scope>NUCLEOTIDE SEQUENCE [LARGE SCALE GENOMIC DNA]</scope>
    <source>
        <strain evidence="3 4">NSJ-62</strain>
    </source>
</reference>
<feature type="transmembrane region" description="Helical" evidence="1">
    <location>
        <begin position="56"/>
        <end position="79"/>
    </location>
</feature>
<feature type="domain" description="DUF112" evidence="2">
    <location>
        <begin position="18"/>
        <end position="435"/>
    </location>
</feature>
<dbReference type="AlphaFoldDB" id="A0A7G9B3A2"/>
<feature type="transmembrane region" description="Helical" evidence="1">
    <location>
        <begin position="106"/>
        <end position="132"/>
    </location>
</feature>
<evidence type="ECO:0000256" key="1">
    <source>
        <dbReference type="SAM" id="Phobius"/>
    </source>
</evidence>
<accession>A0A7G9B3A2</accession>
<gene>
    <name evidence="3" type="ORF">H8790_11365</name>
</gene>
<feature type="transmembrane region" description="Helical" evidence="1">
    <location>
        <begin position="16"/>
        <end position="36"/>
    </location>
</feature>
<keyword evidence="4" id="KW-1185">Reference proteome</keyword>
<organism evidence="3 4">
    <name type="scientific">Oscillibacter hominis</name>
    <dbReference type="NCBI Taxonomy" id="2763056"/>
    <lineage>
        <taxon>Bacteria</taxon>
        <taxon>Bacillati</taxon>
        <taxon>Bacillota</taxon>
        <taxon>Clostridia</taxon>
        <taxon>Eubacteriales</taxon>
        <taxon>Oscillospiraceae</taxon>
        <taxon>Oscillibacter</taxon>
    </lineage>
</organism>
<keyword evidence="1" id="KW-0472">Membrane</keyword>
<keyword evidence="1" id="KW-1133">Transmembrane helix</keyword>
<feature type="transmembrane region" description="Helical" evidence="1">
    <location>
        <begin position="144"/>
        <end position="160"/>
    </location>
</feature>
<feature type="transmembrane region" description="Helical" evidence="1">
    <location>
        <begin position="324"/>
        <end position="345"/>
    </location>
</feature>
<name>A0A7G9B3A2_9FIRM</name>
<dbReference type="KEGG" id="ohi:H8790_11365"/>
<evidence type="ECO:0000313" key="4">
    <source>
        <dbReference type="Proteomes" id="UP000515960"/>
    </source>
</evidence>